<name>A0A0U1E279_9MYCO</name>
<dbReference type="Proteomes" id="UP000182227">
    <property type="component" value="Unassembled WGS sequence"/>
</dbReference>
<dbReference type="EMBL" id="CTEF01000011">
    <property type="protein sequence ID" value="CQD25340.1"/>
    <property type="molecule type" value="Genomic_DNA"/>
</dbReference>
<gene>
    <name evidence="2" type="ORF">BN970_07142</name>
</gene>
<sequence length="184" mass="19434">MTYPRSESFNFKEWARFDTTEEVNLGMDDWVRPDGTPIYSPVGSRHPGFSNMLEWPLLKSGQSLLNAFAGPIKGALEGKLGIQQPGWSPGMPIGDEGNVVGLPGGGGELPGISLPGVGDFLKPLPEAGRQLRPNEAHQGSGGAPGPTTTVNYNMSGVDPKAGLLKADAHANQTYKKTLGGVRPQ</sequence>
<protein>
    <submittedName>
        <fullName evidence="2">Uncharacterized protein</fullName>
    </submittedName>
</protein>
<feature type="region of interest" description="Disordered" evidence="1">
    <location>
        <begin position="131"/>
        <end position="157"/>
    </location>
</feature>
<proteinExistence type="predicted"/>
<dbReference type="AlphaFoldDB" id="A0A0U1E279"/>
<evidence type="ECO:0000313" key="3">
    <source>
        <dbReference type="Proteomes" id="UP000182227"/>
    </source>
</evidence>
<reference evidence="2 3" key="1">
    <citation type="submission" date="2015-03" db="EMBL/GenBank/DDBJ databases">
        <authorList>
            <person name="Murphy D."/>
        </authorList>
    </citation>
    <scope>NUCLEOTIDE SEQUENCE [LARGE SCALE GENOMIC DNA]</scope>
    <source>
        <strain evidence="2 3">D16</strain>
    </source>
</reference>
<evidence type="ECO:0000256" key="1">
    <source>
        <dbReference type="SAM" id="MobiDB-lite"/>
    </source>
</evidence>
<organism evidence="2 3">
    <name type="scientific">Mycolicibacterium conceptionense</name>
    <dbReference type="NCBI Taxonomy" id="451644"/>
    <lineage>
        <taxon>Bacteria</taxon>
        <taxon>Bacillati</taxon>
        <taxon>Actinomycetota</taxon>
        <taxon>Actinomycetes</taxon>
        <taxon>Mycobacteriales</taxon>
        <taxon>Mycobacteriaceae</taxon>
        <taxon>Mycolicibacterium</taxon>
    </lineage>
</organism>
<evidence type="ECO:0000313" key="2">
    <source>
        <dbReference type="EMBL" id="CQD25340.1"/>
    </source>
</evidence>
<accession>A0A0U1E279</accession>